<protein>
    <submittedName>
        <fullName evidence="1">Uncharacterized protein</fullName>
    </submittedName>
</protein>
<gene>
    <name evidence="1" type="ORF">XPG1_2345</name>
</gene>
<proteinExistence type="predicted"/>
<dbReference type="KEGG" id="xpo:XPG1_2345"/>
<dbReference type="AntiFam" id="ANF00010">
    <property type="entry name" value="tRNA translation"/>
</dbReference>
<accession>A0A068R782</accession>
<dbReference type="AlphaFoldDB" id="A0A068R782"/>
<keyword evidence="2" id="KW-1185">Reference proteome</keyword>
<reference evidence="1 2" key="1">
    <citation type="submission" date="2013-07" db="EMBL/GenBank/DDBJ databases">
        <authorList>
            <person name="Genoscope - CEA"/>
        </authorList>
    </citation>
    <scope>NUCLEOTIDE SEQUENCE [LARGE SCALE GENOMIC DNA]</scope>
    <source>
        <strain evidence="1 2">G6</strain>
    </source>
</reference>
<name>A0A068R782_9GAMM</name>
<dbReference type="EMBL" id="FO704551">
    <property type="protein sequence ID" value="CDG22000.1"/>
    <property type="molecule type" value="Genomic_DNA"/>
</dbReference>
<organism evidence="1 2">
    <name type="scientific">Xenorhabdus poinarii G6</name>
    <dbReference type="NCBI Taxonomy" id="1354304"/>
    <lineage>
        <taxon>Bacteria</taxon>
        <taxon>Pseudomonadati</taxon>
        <taxon>Pseudomonadota</taxon>
        <taxon>Gammaproteobacteria</taxon>
        <taxon>Enterobacterales</taxon>
        <taxon>Morganellaceae</taxon>
        <taxon>Xenorhabdus</taxon>
    </lineage>
</organism>
<evidence type="ECO:0000313" key="1">
    <source>
        <dbReference type="EMBL" id="CDG22000.1"/>
    </source>
</evidence>
<dbReference type="STRING" id="1354304.XPG1_2345"/>
<evidence type="ECO:0000313" key="2">
    <source>
        <dbReference type="Proteomes" id="UP000032735"/>
    </source>
</evidence>
<dbReference type="HOGENOM" id="CLU_2940891_0_0_6"/>
<sequence length="60" mass="6664">MTFNQLVAGSNPARPTIKIFKIRHTSDGSLAQSVEQLTFNQLVAGSNPARPTSFQYRDVR</sequence>
<dbReference type="Proteomes" id="UP000032735">
    <property type="component" value="Chromosome"/>
</dbReference>